<evidence type="ECO:0000313" key="3">
    <source>
        <dbReference type="EMBL" id="QCI11832.1"/>
    </source>
</evidence>
<dbReference type="PANTHER" id="PTHR42928:SF5">
    <property type="entry name" value="BLR1237 PROTEIN"/>
    <property type="match status" value="1"/>
</dbReference>
<dbReference type="AlphaFoldDB" id="A0A4D6X7I2"/>
<comment type="similarity">
    <text evidence="1">Belongs to the UPF0065 (bug) family.</text>
</comment>
<dbReference type="PANTHER" id="PTHR42928">
    <property type="entry name" value="TRICARBOXYLATE-BINDING PROTEIN"/>
    <property type="match status" value="1"/>
</dbReference>
<dbReference type="InterPro" id="IPR042100">
    <property type="entry name" value="Bug_dom1"/>
</dbReference>
<dbReference type="RefSeq" id="WP_136913996.1">
    <property type="nucleotide sequence ID" value="NZ_CP039371.1"/>
</dbReference>
<protein>
    <submittedName>
        <fullName evidence="3">Tripartite tricarboxylate transporter substrate binding protein</fullName>
    </submittedName>
</protein>
<organism evidence="3 4">
    <name type="scientific">Pseudomonas putida</name>
    <name type="common">Arthrobacter siderocapsulatus</name>
    <dbReference type="NCBI Taxonomy" id="303"/>
    <lineage>
        <taxon>Bacteria</taxon>
        <taxon>Pseudomonadati</taxon>
        <taxon>Pseudomonadota</taxon>
        <taxon>Gammaproteobacteria</taxon>
        <taxon>Pseudomonadales</taxon>
        <taxon>Pseudomonadaceae</taxon>
        <taxon>Pseudomonas</taxon>
    </lineage>
</organism>
<evidence type="ECO:0000313" key="4">
    <source>
        <dbReference type="Proteomes" id="UP000298551"/>
    </source>
</evidence>
<dbReference type="OrthoDB" id="5171643at2"/>
<dbReference type="EMBL" id="CP039371">
    <property type="protein sequence ID" value="QCI11832.1"/>
    <property type="molecule type" value="Genomic_DNA"/>
</dbReference>
<reference evidence="4" key="1">
    <citation type="submission" date="2019-04" db="EMBL/GenBank/DDBJ databases">
        <title>Genome sequence of Pseudomonas putida 1290, an auxin catabolizing strain.</title>
        <authorList>
            <person name="Laird T.S."/>
            <person name="Leveau J.H.J."/>
        </authorList>
    </citation>
    <scope>NUCLEOTIDE SEQUENCE [LARGE SCALE GENOMIC DNA]</scope>
    <source>
        <strain evidence="4">1290</strain>
    </source>
</reference>
<keyword evidence="2" id="KW-0732">Signal</keyword>
<evidence type="ECO:0000256" key="1">
    <source>
        <dbReference type="ARBA" id="ARBA00006987"/>
    </source>
</evidence>
<dbReference type="Pfam" id="PF03401">
    <property type="entry name" value="TctC"/>
    <property type="match status" value="1"/>
</dbReference>
<sequence>MPLLKKIAVAALISLSAGSALAQSSDKPYPDKPITYVVPYTPGGTNDNIARIIARHLGERLGQPVVVENKPGAAGTLGAAYVAHAAADGYTLLNASIGNLAIAPQLVPVQFDPFKDLTPVAHLAASRSVIAVNPKLPIHSIAQLISYAKAHPGQLTYGTSGNGTPGHISTEYLKLLAGIDLVHVPYKGSAQALTDATAGHIDLVSDPLANTFVQAGKLRGLAFFGTDEAPDLPGVPALTETYPQWKFSGSFVAMAPAGTPPELLVTIRKAFDDVLAEPSTINELKALGMAPQRLDTEQTAALIRSTHDLSKQIIAEAHIKAD</sequence>
<dbReference type="Gene3D" id="3.40.190.10">
    <property type="entry name" value="Periplasmic binding protein-like II"/>
    <property type="match status" value="1"/>
</dbReference>
<evidence type="ECO:0000256" key="2">
    <source>
        <dbReference type="SAM" id="SignalP"/>
    </source>
</evidence>
<feature type="chain" id="PRO_5020685174" evidence="2">
    <location>
        <begin position="23"/>
        <end position="322"/>
    </location>
</feature>
<dbReference type="PIRSF" id="PIRSF017082">
    <property type="entry name" value="YflP"/>
    <property type="match status" value="1"/>
</dbReference>
<dbReference type="Gene3D" id="3.40.190.150">
    <property type="entry name" value="Bordetella uptake gene, domain 1"/>
    <property type="match status" value="1"/>
</dbReference>
<dbReference type="CDD" id="cd07012">
    <property type="entry name" value="PBP2_Bug_TTT"/>
    <property type="match status" value="1"/>
</dbReference>
<accession>A0A4D6X7I2</accession>
<name>A0A4D6X7I2_PSEPU</name>
<dbReference type="InterPro" id="IPR005064">
    <property type="entry name" value="BUG"/>
</dbReference>
<feature type="signal peptide" evidence="2">
    <location>
        <begin position="1"/>
        <end position="22"/>
    </location>
</feature>
<dbReference type="Proteomes" id="UP000298551">
    <property type="component" value="Chromosome"/>
</dbReference>
<dbReference type="SUPFAM" id="SSF53850">
    <property type="entry name" value="Periplasmic binding protein-like II"/>
    <property type="match status" value="1"/>
</dbReference>
<proteinExistence type="inferred from homology"/>
<gene>
    <name evidence="3" type="ORF">E6B08_10860</name>
</gene>